<gene>
    <name evidence="2" type="ORF">EAE97_011330</name>
</gene>
<evidence type="ECO:0000313" key="3">
    <source>
        <dbReference type="Proteomes" id="UP000710849"/>
    </source>
</evidence>
<dbReference type="Proteomes" id="UP000710849">
    <property type="component" value="Unassembled WGS sequence"/>
</dbReference>
<feature type="region of interest" description="Disordered" evidence="1">
    <location>
        <begin position="106"/>
        <end position="132"/>
    </location>
</feature>
<dbReference type="RefSeq" id="XP_038727254.1">
    <property type="nucleotide sequence ID" value="XM_038881845.1"/>
</dbReference>
<proteinExistence type="predicted"/>
<evidence type="ECO:0000256" key="1">
    <source>
        <dbReference type="SAM" id="MobiDB-lite"/>
    </source>
</evidence>
<dbReference type="EMBL" id="RCSW01000036">
    <property type="protein sequence ID" value="KAF7921062.1"/>
    <property type="molecule type" value="Genomic_DNA"/>
</dbReference>
<name>A0A9P5LKQ5_9HELO</name>
<sequence>MDYNLAVSSKTLWLRKSRKRSNWSQHFEGKIEHFTLPLQLPSRQASKPPRVPAPTPSLPKGFLAFQATKWQLTIEYCGEYQVQGSDFQLGMAQLHHHDRRIYRSRHGNESTSFKPTRCLRSGKPTAPAGATPSRLKTLESNVYLPILSDTLRIICNTKVLCLCGREVPSTRTNAGRMREAPEAGSSKRGFNTFSFCGCLELPEPVRNADKNVVLKMSPVRPTKSSFDSHNMIFNASPIAPTSYSAGDHHGPGTPIHFSLYLLE</sequence>
<dbReference type="AlphaFoldDB" id="A0A9P5LKQ5"/>
<evidence type="ECO:0000313" key="2">
    <source>
        <dbReference type="EMBL" id="KAF7921062.1"/>
    </source>
</evidence>
<protein>
    <submittedName>
        <fullName evidence="2">Uncharacterized protein</fullName>
    </submittedName>
</protein>
<organism evidence="2 3">
    <name type="scientific">Botrytis byssoidea</name>
    <dbReference type="NCBI Taxonomy" id="139641"/>
    <lineage>
        <taxon>Eukaryota</taxon>
        <taxon>Fungi</taxon>
        <taxon>Dikarya</taxon>
        <taxon>Ascomycota</taxon>
        <taxon>Pezizomycotina</taxon>
        <taxon>Leotiomycetes</taxon>
        <taxon>Helotiales</taxon>
        <taxon>Sclerotiniaceae</taxon>
        <taxon>Botrytis</taxon>
    </lineage>
</organism>
<accession>A0A9P5LKQ5</accession>
<keyword evidence="3" id="KW-1185">Reference proteome</keyword>
<comment type="caution">
    <text evidence="2">The sequence shown here is derived from an EMBL/GenBank/DDBJ whole genome shotgun (WGS) entry which is preliminary data.</text>
</comment>
<reference evidence="2 3" key="1">
    <citation type="journal article" date="2020" name="Genome Biol. Evol.">
        <title>Comparative genomics of Sclerotiniaceae.</title>
        <authorList>
            <person name="Valero Jimenez C.A."/>
            <person name="Steentjes M."/>
            <person name="Scholten O.E."/>
            <person name="Van Kan J.A.L."/>
        </authorList>
    </citation>
    <scope>NUCLEOTIDE SEQUENCE [LARGE SCALE GENOMIC DNA]</scope>
    <source>
        <strain evidence="2 3">MUCL 94</strain>
    </source>
</reference>
<dbReference type="GeneID" id="62154918"/>